<dbReference type="InterPro" id="IPR029058">
    <property type="entry name" value="AB_hydrolase_fold"/>
</dbReference>
<dbReference type="AlphaFoldDB" id="A0A433Q611"/>
<evidence type="ECO:0000256" key="2">
    <source>
        <dbReference type="SAM" id="Phobius"/>
    </source>
</evidence>
<feature type="transmembrane region" description="Helical" evidence="2">
    <location>
        <begin position="404"/>
        <end position="423"/>
    </location>
</feature>
<comment type="caution">
    <text evidence="3">The sequence shown here is derived from an EMBL/GenBank/DDBJ whole genome shotgun (WGS) entry which is preliminary data.</text>
</comment>
<evidence type="ECO:0000256" key="1">
    <source>
        <dbReference type="SAM" id="MobiDB-lite"/>
    </source>
</evidence>
<dbReference type="PANTHER" id="PTHR37471">
    <property type="entry name" value="UNNAMED PRODUCT"/>
    <property type="match status" value="1"/>
</dbReference>
<keyword evidence="4" id="KW-1185">Reference proteome</keyword>
<keyword evidence="2" id="KW-1133">Transmembrane helix</keyword>
<dbReference type="PANTHER" id="PTHR37471:SF1">
    <property type="entry name" value="AB HYDROLASE-1 DOMAIN-CONTAINING PROTEIN"/>
    <property type="match status" value="1"/>
</dbReference>
<evidence type="ECO:0000313" key="4">
    <source>
        <dbReference type="Proteomes" id="UP000274822"/>
    </source>
</evidence>
<feature type="transmembrane region" description="Helical" evidence="2">
    <location>
        <begin position="159"/>
        <end position="183"/>
    </location>
</feature>
<accession>A0A433Q611</accession>
<keyword evidence="2" id="KW-0812">Transmembrane</keyword>
<dbReference type="Gene3D" id="3.40.50.1820">
    <property type="entry name" value="alpha/beta hydrolase"/>
    <property type="match status" value="1"/>
</dbReference>
<sequence>MLTYNNPNGCSPRRFNMWASIRRTIPSIGTDDCIPWARGDDGINLWRRVLGPATFYFFVHARPITLKEDAPRRPPHFHKTRLFSTHNSPTPHSLPRHTMTTSWLRFFRPHLFDSLVALNDSDGDGQTPPQVPDGGELDKPSKDPTLGNYSFLFHKSWSYYLILLCLIIPVWSITPLSCLYTLYTLISLSLSGPFIPALLALSPIRLLAFSYTLLESLFFLLHLRVRLHHQRHVSPPAFTRAEMTELFRRCVEGVTDFEERFPLWFFGVEFQRIRRENVLDWLAWAFLCRPLKDINMSEEDGKFLNHLLNELEVVSGHKFPEGRDDDVKCARLTLDPVEGIQRPLVAYLVISFMDQMCAVTLYFLGFRRYSYDNVAYWLYMPDEAVQAETGLQKNYDGVDRSPVVFVHGIGMGLMAYIPFLNFLHKHPAYPRTRPLLLLELPHISMSLPFVTKLSHPPTMHETVAAISSAFTRHGLVAPATWCGHSLGTIVAGWTRKHRPDLVRNMVLIDPVCFMLWEADLCHNFVYKMPCSGWDLVQWYFVAKEAGITWILGRHFWWYQNILFPSQLLSLPSDSTNTQAPNVHIFLGGRDKIINASRVAQYLHKNGVPTTLFRKFSHADAILIGGEAWDKIVAEVVKQ</sequence>
<feature type="transmembrane region" description="Helical" evidence="2">
    <location>
        <begin position="195"/>
        <end position="221"/>
    </location>
</feature>
<evidence type="ECO:0000313" key="3">
    <source>
        <dbReference type="EMBL" id="RUS25207.1"/>
    </source>
</evidence>
<reference evidence="3 4" key="1">
    <citation type="journal article" date="2018" name="New Phytol.">
        <title>Phylogenomics of Endogonaceae and evolution of mycorrhizas within Mucoromycota.</title>
        <authorList>
            <person name="Chang Y."/>
            <person name="Desiro A."/>
            <person name="Na H."/>
            <person name="Sandor L."/>
            <person name="Lipzen A."/>
            <person name="Clum A."/>
            <person name="Barry K."/>
            <person name="Grigoriev I.V."/>
            <person name="Martin F.M."/>
            <person name="Stajich J.E."/>
            <person name="Smith M.E."/>
            <person name="Bonito G."/>
            <person name="Spatafora J.W."/>
        </authorList>
    </citation>
    <scope>NUCLEOTIDE SEQUENCE [LARGE SCALE GENOMIC DNA]</scope>
    <source>
        <strain evidence="3 4">AD002</strain>
    </source>
</reference>
<protein>
    <recommendedName>
        <fullName evidence="5">AB hydrolase-1 domain-containing protein</fullName>
    </recommendedName>
</protein>
<organism evidence="3 4">
    <name type="scientific">Jimgerdemannia flammicorona</name>
    <dbReference type="NCBI Taxonomy" id="994334"/>
    <lineage>
        <taxon>Eukaryota</taxon>
        <taxon>Fungi</taxon>
        <taxon>Fungi incertae sedis</taxon>
        <taxon>Mucoromycota</taxon>
        <taxon>Mucoromycotina</taxon>
        <taxon>Endogonomycetes</taxon>
        <taxon>Endogonales</taxon>
        <taxon>Endogonaceae</taxon>
        <taxon>Jimgerdemannia</taxon>
    </lineage>
</organism>
<dbReference type="EMBL" id="RBNJ01013620">
    <property type="protein sequence ID" value="RUS25207.1"/>
    <property type="molecule type" value="Genomic_DNA"/>
</dbReference>
<dbReference type="Proteomes" id="UP000274822">
    <property type="component" value="Unassembled WGS sequence"/>
</dbReference>
<dbReference type="SUPFAM" id="SSF53474">
    <property type="entry name" value="alpha/beta-Hydrolases"/>
    <property type="match status" value="1"/>
</dbReference>
<name>A0A433Q611_9FUNG</name>
<proteinExistence type="predicted"/>
<gene>
    <name evidence="3" type="ORF">BC938DRAFT_472484</name>
</gene>
<feature type="transmembrane region" description="Helical" evidence="2">
    <location>
        <begin position="344"/>
        <end position="364"/>
    </location>
</feature>
<evidence type="ECO:0008006" key="5">
    <source>
        <dbReference type="Google" id="ProtNLM"/>
    </source>
</evidence>
<keyword evidence="2" id="KW-0472">Membrane</keyword>
<feature type="region of interest" description="Disordered" evidence="1">
    <location>
        <begin position="123"/>
        <end position="142"/>
    </location>
</feature>